<proteinExistence type="inferred from homology"/>
<dbReference type="FunFam" id="3.40.140.10:FF:000011">
    <property type="entry name" value="tRNA-specific adenosine deaminase"/>
    <property type="match status" value="1"/>
</dbReference>
<dbReference type="EMBL" id="CP053435">
    <property type="protein sequence ID" value="QJW89380.1"/>
    <property type="molecule type" value="Genomic_DNA"/>
</dbReference>
<protein>
    <submittedName>
        <fullName evidence="6">Nucleoside deaminase</fullName>
    </submittedName>
</protein>
<dbReference type="SUPFAM" id="SSF53927">
    <property type="entry name" value="Cytidine deaminase-like"/>
    <property type="match status" value="1"/>
</dbReference>
<accession>A0A6M5Y7U9</accession>
<comment type="similarity">
    <text evidence="1">Belongs to the cytidine and deoxycytidylate deaminase family.</text>
</comment>
<dbReference type="PROSITE" id="PS51747">
    <property type="entry name" value="CYT_DCMP_DEAMINASES_2"/>
    <property type="match status" value="1"/>
</dbReference>
<sequence>MRANGDLETKPQRTIVKRDDEFMREAIRLAREGMMSGQGGPFGAVVVRDGEIIGRGCNQVTSTNDPTAHAEVVAIRDACRNLQTFQLEGCTLYASCEPCPMCLGAIYWARPSRIVYGSFHSDAAGAGFDDQFIYEEIDKPREQRHIPMQQCLRDEANAVFREWIALEERIHY</sequence>
<dbReference type="GO" id="GO:0047974">
    <property type="term" value="F:guanosine deaminase activity"/>
    <property type="evidence" value="ECO:0007669"/>
    <property type="project" value="TreeGrafter"/>
</dbReference>
<evidence type="ECO:0000256" key="3">
    <source>
        <dbReference type="ARBA" id="ARBA00022801"/>
    </source>
</evidence>
<keyword evidence="2" id="KW-0479">Metal-binding</keyword>
<dbReference type="CDD" id="cd01285">
    <property type="entry name" value="nucleoside_deaminase"/>
    <property type="match status" value="1"/>
</dbReference>
<dbReference type="GO" id="GO:0008270">
    <property type="term" value="F:zinc ion binding"/>
    <property type="evidence" value="ECO:0007669"/>
    <property type="project" value="InterPro"/>
</dbReference>
<gene>
    <name evidence="6" type="ORF">HNV11_08275</name>
</gene>
<dbReference type="Proteomes" id="UP000502756">
    <property type="component" value="Chromosome"/>
</dbReference>
<dbReference type="InterPro" id="IPR002125">
    <property type="entry name" value="CMP_dCMP_dom"/>
</dbReference>
<dbReference type="PANTHER" id="PTHR11079">
    <property type="entry name" value="CYTOSINE DEAMINASE FAMILY MEMBER"/>
    <property type="match status" value="1"/>
</dbReference>
<feature type="domain" description="CMP/dCMP-type deaminase" evidence="5">
    <location>
        <begin position="17"/>
        <end position="128"/>
    </location>
</feature>
<dbReference type="PROSITE" id="PS00903">
    <property type="entry name" value="CYT_DCMP_DEAMINASES_1"/>
    <property type="match status" value="1"/>
</dbReference>
<name>A0A6M5Y7U9_9BACT</name>
<keyword evidence="3" id="KW-0378">Hydrolase</keyword>
<evidence type="ECO:0000256" key="4">
    <source>
        <dbReference type="ARBA" id="ARBA00022833"/>
    </source>
</evidence>
<keyword evidence="4" id="KW-0862">Zinc</keyword>
<dbReference type="PANTHER" id="PTHR11079:SF161">
    <property type="entry name" value="CMP_DCMP-TYPE DEAMINASE DOMAIN-CONTAINING PROTEIN"/>
    <property type="match status" value="1"/>
</dbReference>
<reference evidence="6 7" key="1">
    <citation type="submission" date="2020-05" db="EMBL/GenBank/DDBJ databases">
        <title>Genome sequencing of Spirosoma sp. TS118.</title>
        <authorList>
            <person name="Lee J.-H."/>
            <person name="Jeong S."/>
            <person name="Zhao L."/>
            <person name="Jung J.-H."/>
            <person name="Kim M.-K."/>
            <person name="Lim S."/>
        </authorList>
    </citation>
    <scope>NUCLEOTIDE SEQUENCE [LARGE SCALE GENOMIC DNA]</scope>
    <source>
        <strain evidence="6 7">TS118</strain>
    </source>
</reference>
<dbReference type="InterPro" id="IPR016193">
    <property type="entry name" value="Cytidine_deaminase-like"/>
</dbReference>
<evidence type="ECO:0000256" key="2">
    <source>
        <dbReference type="ARBA" id="ARBA00022723"/>
    </source>
</evidence>
<dbReference type="InterPro" id="IPR016192">
    <property type="entry name" value="APOBEC/CMP_deaminase_Zn-bd"/>
</dbReference>
<dbReference type="Pfam" id="PF00383">
    <property type="entry name" value="dCMP_cyt_deam_1"/>
    <property type="match status" value="1"/>
</dbReference>
<dbReference type="KEGG" id="stae:HNV11_08275"/>
<dbReference type="AlphaFoldDB" id="A0A6M5Y7U9"/>
<organism evidence="6 7">
    <name type="scientific">Spirosoma taeanense</name>
    <dbReference type="NCBI Taxonomy" id="2735870"/>
    <lineage>
        <taxon>Bacteria</taxon>
        <taxon>Pseudomonadati</taxon>
        <taxon>Bacteroidota</taxon>
        <taxon>Cytophagia</taxon>
        <taxon>Cytophagales</taxon>
        <taxon>Cytophagaceae</taxon>
        <taxon>Spirosoma</taxon>
    </lineage>
</organism>
<evidence type="ECO:0000256" key="1">
    <source>
        <dbReference type="ARBA" id="ARBA00006576"/>
    </source>
</evidence>
<evidence type="ECO:0000259" key="5">
    <source>
        <dbReference type="PROSITE" id="PS51747"/>
    </source>
</evidence>
<dbReference type="GO" id="GO:0006152">
    <property type="term" value="P:purine nucleoside catabolic process"/>
    <property type="evidence" value="ECO:0007669"/>
    <property type="project" value="TreeGrafter"/>
</dbReference>
<dbReference type="Gene3D" id="3.40.140.10">
    <property type="entry name" value="Cytidine Deaminase, domain 2"/>
    <property type="match status" value="1"/>
</dbReference>
<evidence type="ECO:0000313" key="6">
    <source>
        <dbReference type="EMBL" id="QJW89380.1"/>
    </source>
</evidence>
<keyword evidence="7" id="KW-1185">Reference proteome</keyword>
<evidence type="ECO:0000313" key="7">
    <source>
        <dbReference type="Proteomes" id="UP000502756"/>
    </source>
</evidence>
<dbReference type="RefSeq" id="WP_171739218.1">
    <property type="nucleotide sequence ID" value="NZ_CP053435.1"/>
</dbReference>